<evidence type="ECO:0000313" key="2">
    <source>
        <dbReference type="Proteomes" id="UP000266841"/>
    </source>
</evidence>
<reference evidence="1 2" key="1">
    <citation type="journal article" date="2012" name="Genome Biol.">
        <title>Genome and low-iron response of an oceanic diatom adapted to chronic iron limitation.</title>
        <authorList>
            <person name="Lommer M."/>
            <person name="Specht M."/>
            <person name="Roy A.S."/>
            <person name="Kraemer L."/>
            <person name="Andreson R."/>
            <person name="Gutowska M.A."/>
            <person name="Wolf J."/>
            <person name="Bergner S.V."/>
            <person name="Schilhabel M.B."/>
            <person name="Klostermeier U.C."/>
            <person name="Beiko R.G."/>
            <person name="Rosenstiel P."/>
            <person name="Hippler M."/>
            <person name="Laroche J."/>
        </authorList>
    </citation>
    <scope>NUCLEOTIDE SEQUENCE [LARGE SCALE GENOMIC DNA]</scope>
    <source>
        <strain evidence="1 2">CCMP1005</strain>
    </source>
</reference>
<sequence>MFYIYAYGGTNGEAFKYWSLTAAINNDQSFCEGQPTTSKCLVFSVDSDEDVIEKVKIVCNLFLKVTQPELLEGTIDFALLQSTLGVPSTGIMQRSWSLRPLTKAFEEDTGLKVGL</sequence>
<dbReference type="AlphaFoldDB" id="K0S1H7"/>
<organism evidence="1 2">
    <name type="scientific">Thalassiosira oceanica</name>
    <name type="common">Marine diatom</name>
    <dbReference type="NCBI Taxonomy" id="159749"/>
    <lineage>
        <taxon>Eukaryota</taxon>
        <taxon>Sar</taxon>
        <taxon>Stramenopiles</taxon>
        <taxon>Ochrophyta</taxon>
        <taxon>Bacillariophyta</taxon>
        <taxon>Coscinodiscophyceae</taxon>
        <taxon>Thalassiosirophycidae</taxon>
        <taxon>Thalassiosirales</taxon>
        <taxon>Thalassiosiraceae</taxon>
        <taxon>Thalassiosira</taxon>
    </lineage>
</organism>
<dbReference type="EMBL" id="AGNL01039394">
    <property type="protein sequence ID" value="EJK52682.1"/>
    <property type="molecule type" value="Genomic_DNA"/>
</dbReference>
<name>K0S1H7_THAOC</name>
<accession>K0S1H7</accession>
<dbReference type="Proteomes" id="UP000266841">
    <property type="component" value="Unassembled WGS sequence"/>
</dbReference>
<protein>
    <submittedName>
        <fullName evidence="1">Uncharacterized protein</fullName>
    </submittedName>
</protein>
<proteinExistence type="predicted"/>
<keyword evidence="2" id="KW-1185">Reference proteome</keyword>
<evidence type="ECO:0000313" key="1">
    <source>
        <dbReference type="EMBL" id="EJK52682.1"/>
    </source>
</evidence>
<comment type="caution">
    <text evidence="1">The sequence shown here is derived from an EMBL/GenBank/DDBJ whole genome shotgun (WGS) entry which is preliminary data.</text>
</comment>
<gene>
    <name evidence="1" type="ORF">THAOC_28016</name>
</gene>